<dbReference type="EMBL" id="CP017641">
    <property type="protein sequence ID" value="APZ92562.1"/>
    <property type="molecule type" value="Genomic_DNA"/>
</dbReference>
<proteinExistence type="predicted"/>
<dbReference type="PANTHER" id="PTHR35889">
    <property type="entry name" value="CYCLOINULO-OLIGOSACCHARIDE FRUCTANOTRANSFERASE-RELATED"/>
    <property type="match status" value="1"/>
</dbReference>
<dbReference type="RefSeq" id="WP_077024167.1">
    <property type="nucleotide sequence ID" value="NZ_CP017641.1"/>
</dbReference>
<dbReference type="AlphaFoldDB" id="A0A1P8WES7"/>
<name>A0A1P8WES7_9PLAN</name>
<dbReference type="STRING" id="1891926.Fuma_02173"/>
<dbReference type="Pfam" id="PF07587">
    <property type="entry name" value="PSD1"/>
    <property type="match status" value="1"/>
</dbReference>
<dbReference type="Pfam" id="PF07583">
    <property type="entry name" value="PSCyt2"/>
    <property type="match status" value="1"/>
</dbReference>
<dbReference type="InterPro" id="IPR011444">
    <property type="entry name" value="DUF1549"/>
</dbReference>
<evidence type="ECO:0000259" key="2">
    <source>
        <dbReference type="Pfam" id="PF07583"/>
    </source>
</evidence>
<evidence type="ECO:0000256" key="1">
    <source>
        <dbReference type="SAM" id="SignalP"/>
    </source>
</evidence>
<evidence type="ECO:0000313" key="5">
    <source>
        <dbReference type="EMBL" id="APZ92562.1"/>
    </source>
</evidence>
<reference evidence="5 6" key="1">
    <citation type="journal article" date="2016" name="Front. Microbiol.">
        <title>Fuerstia marisgermanicae gen. nov., sp. nov., an Unusual Member of the Phylum Planctomycetes from the German Wadden Sea.</title>
        <authorList>
            <person name="Kohn T."/>
            <person name="Heuer A."/>
            <person name="Jogler M."/>
            <person name="Vollmers J."/>
            <person name="Boedeker C."/>
            <person name="Bunk B."/>
            <person name="Rast P."/>
            <person name="Borchert D."/>
            <person name="Glockner I."/>
            <person name="Freese H.M."/>
            <person name="Klenk H.P."/>
            <person name="Overmann J."/>
            <person name="Kaster A.K."/>
            <person name="Rohde M."/>
            <person name="Wiegand S."/>
            <person name="Jogler C."/>
        </authorList>
    </citation>
    <scope>NUCLEOTIDE SEQUENCE [LARGE SCALE GENOMIC DNA]</scope>
    <source>
        <strain evidence="5 6">NH11</strain>
    </source>
</reference>
<feature type="domain" description="Cytochrome C Planctomycete-type" evidence="4">
    <location>
        <begin position="47"/>
        <end position="103"/>
    </location>
</feature>
<dbReference type="Proteomes" id="UP000187735">
    <property type="component" value="Chromosome"/>
</dbReference>
<evidence type="ECO:0000259" key="3">
    <source>
        <dbReference type="Pfam" id="PF07587"/>
    </source>
</evidence>
<protein>
    <submittedName>
        <fullName evidence="5">Planctomycete cytochrome C</fullName>
    </submittedName>
</protein>
<feature type="domain" description="DUF1549" evidence="2">
    <location>
        <begin position="169"/>
        <end position="382"/>
    </location>
</feature>
<evidence type="ECO:0000313" key="6">
    <source>
        <dbReference type="Proteomes" id="UP000187735"/>
    </source>
</evidence>
<organism evidence="5 6">
    <name type="scientific">Fuerstiella marisgermanici</name>
    <dbReference type="NCBI Taxonomy" id="1891926"/>
    <lineage>
        <taxon>Bacteria</taxon>
        <taxon>Pseudomonadati</taxon>
        <taxon>Planctomycetota</taxon>
        <taxon>Planctomycetia</taxon>
        <taxon>Planctomycetales</taxon>
        <taxon>Planctomycetaceae</taxon>
        <taxon>Fuerstiella</taxon>
    </lineage>
</organism>
<feature type="domain" description="DUF1553" evidence="3">
    <location>
        <begin position="548"/>
        <end position="805"/>
    </location>
</feature>
<feature type="chain" id="PRO_5013270001" evidence="1">
    <location>
        <begin position="22"/>
        <end position="839"/>
    </location>
</feature>
<accession>A0A1P8WES7</accession>
<gene>
    <name evidence="5" type="ORF">Fuma_02173</name>
</gene>
<sequence length="839" mass="95479" precursor="true">MQLRSIFSVAAVLLFAAVTCADDAATFSEEQTAFFTDNVVAVLKDNCLKCHAGKEPKGGLNLTSRAAILKGGESGAAVDLKDHAESYLVQAINYDGWEMPPTGQMSPKQIGVLTKWVEMGLPWPKDLHEIEFEVEPGPPEVNEENKQFWSFQPVQAQPVPSVDKPGNNEVDSFIRRKLADAGLQPSPPAEPRELIRRMHYDLLGLPPEPDLVVRWSKRITGDDGTLNQTVVKEYIDHLLESPHYGEQWGRHWLDLVRYAETNSYERDDAKPFVWRYRDYVIESFNRDKPYDQFVIEQLAGDEIDTPTADSLIATGYYRLGRWDDEPADRKLAFYDDLDDIVSTTSQTFLALTVNCARCHDHKIDPIPQRDYYQMVSFFHNVRRYGVRADKSVLEASVMEIDRPADEATYKAALARYEKDLNEAQSFLNKIEKLIQDDLQDVEKEEFQYTMNRVPIVEKRKGGILNERQVKNYKRQFERLQSLKETKPKGLASALVVKEDISEIKPTYLLARGNPHAETDEVVPGFPSILSPPEAVIPTPPKDAKSSGRRRVLAEWIASPENPLTARVMMNRIWQFHFGRGIVRSSSDFGFQGTRPTHPELLDWLAARFVESGWSMKAMHRLVMSSSAYQMSSRPNEKSYAVDPSNDLFWRFDMRRLSAEEIRDSILWANGSLNSDKMFGPSIYTEIPDAVKAGQSRPGSGWGKSSPEDEVRRSIYIHVKRSLLDPLIESFDFADTDQTCPVRFVTTQPTQALGMLNSDFALKQADVFAEMLRKKADDSAADRVKFALRRVMQRDPSDAEIKRGLDLMAGLKKENELNDDQALKYFCLVALNLNEFMYLD</sequence>
<dbReference type="InterPro" id="IPR022655">
    <property type="entry name" value="DUF1553"/>
</dbReference>
<keyword evidence="6" id="KW-1185">Reference proteome</keyword>
<evidence type="ECO:0000259" key="4">
    <source>
        <dbReference type="Pfam" id="PF07635"/>
    </source>
</evidence>
<dbReference type="KEGG" id="fmr:Fuma_02173"/>
<dbReference type="Pfam" id="PF07635">
    <property type="entry name" value="PSCyt1"/>
    <property type="match status" value="1"/>
</dbReference>
<keyword evidence="1" id="KW-0732">Signal</keyword>
<dbReference type="PANTHER" id="PTHR35889:SF3">
    <property type="entry name" value="F-BOX DOMAIN-CONTAINING PROTEIN"/>
    <property type="match status" value="1"/>
</dbReference>
<dbReference type="InterPro" id="IPR011429">
    <property type="entry name" value="Cyt_c_Planctomycete-type"/>
</dbReference>
<dbReference type="OrthoDB" id="127107at2"/>
<feature type="signal peptide" evidence="1">
    <location>
        <begin position="1"/>
        <end position="21"/>
    </location>
</feature>